<dbReference type="GeneID" id="26040021"/>
<evidence type="ECO:0000313" key="1">
    <source>
        <dbReference type="EMBL" id="AKN80591.1"/>
    </source>
</evidence>
<dbReference type="EMBL" id="KM596836">
    <property type="protein sequence ID" value="AKN80591.1"/>
    <property type="molecule type" value="Genomic_DNA"/>
</dbReference>
<dbReference type="Proteomes" id="UP000204667">
    <property type="component" value="Segment"/>
</dbReference>
<evidence type="ECO:0000313" key="2">
    <source>
        <dbReference type="Proteomes" id="UP000204667"/>
    </source>
</evidence>
<dbReference type="Pfam" id="PF07280">
    <property type="entry name" value="Ac110_PIF"/>
    <property type="match status" value="1"/>
</dbReference>
<sequence>MIVFIVFVIVSFFVALAILFTLRLNKKLVENLVYYQYNYIPQPLVKHVKVFDLKQ</sequence>
<accession>A0A0M3WNV3</accession>
<organism evidence="1 2">
    <name type="scientific">Perigonia lusca single nucleopolyhedrovirus</name>
    <dbReference type="NCBI Taxonomy" id="1675865"/>
    <lineage>
        <taxon>Viruses</taxon>
        <taxon>Viruses incertae sedis</taxon>
        <taxon>Naldaviricetes</taxon>
        <taxon>Lefavirales</taxon>
        <taxon>Baculoviridae</taxon>
        <taxon>Alphabaculovirus</taxon>
        <taxon>Alphabaculovirus peluscae</taxon>
        <taxon>Perigonia lusca nucleopolyhedrovirus</taxon>
    </lineage>
</organism>
<name>A0A0M3WNV3_9ABAC</name>
<protein>
    <recommendedName>
        <fullName evidence="3">Ac110</fullName>
    </recommendedName>
</protein>
<dbReference type="OrthoDB" id="25768at10239"/>
<dbReference type="InterPro" id="IPR009903">
    <property type="entry name" value="AcMNPV_AC110"/>
</dbReference>
<gene>
    <name evidence="1" type="primary">PeluOrf-94</name>
</gene>
<evidence type="ECO:0008006" key="3">
    <source>
        <dbReference type="Google" id="ProtNLM"/>
    </source>
</evidence>
<reference evidence="1 2" key="1">
    <citation type="journal article" date="2016" name="Sci. Rep.">
        <title>Genome sequence of Perigonia lusca single nucleopolyhedrovirus: insights into the evolution of a nucleotide metabolism enzyme in the family Baculoviridae.</title>
        <authorList>
            <person name="Ardisson-Araujo D.M."/>
            <person name="Lima R.N."/>
            <person name="Melo F.L."/>
            <person name="Clem R.J."/>
            <person name="Huang N."/>
            <person name="Bao S.N."/>
            <person name="Sosa-Gomez D.R."/>
            <person name="Ribeiro B.M."/>
        </authorList>
    </citation>
    <scope>NUCLEOTIDE SEQUENCE [LARGE SCALE GENOMIC DNA]</scope>
</reference>
<dbReference type="KEGG" id="vg:26040021"/>
<dbReference type="RefSeq" id="YP_009165694.1">
    <property type="nucleotide sequence ID" value="NC_027923.1"/>
</dbReference>
<proteinExistence type="predicted"/>
<keyword evidence="2" id="KW-1185">Reference proteome</keyword>